<dbReference type="PANTHER" id="PTHR30371:SF0">
    <property type="entry name" value="SEC-INDEPENDENT PROTEIN TRANSLOCASE PROTEIN TATC, CHLOROPLASTIC-RELATED"/>
    <property type="match status" value="1"/>
</dbReference>
<keyword evidence="5" id="KW-0811">Translocation</keyword>
<sequence length="269" mass="29125">MAERPAEGEAVSSAERLAGWRARRRQPGAEMTLTEHLEELRYRVFLSLLAVAGGFVAGWRLVPPFMDYLRAVGGQLVVVTPAEAFVTYLRVAFSIGLVLASPVLMAQVWLFVAPALYPHETALAVRLAPAAAALFASGLGFGGALMFPVAMRFLVGQSGPGVMPALSAAKVVSFLFGLMLPFGIVFEMPVVAYLLARLGILRPAPLRRMQRWAVFLAFVLAAVLTPTVDAVSQVLMAGPIVLLYEVSIWTAAWGERARRPLPHLVERSE</sequence>
<evidence type="ECO:0000313" key="7">
    <source>
        <dbReference type="Proteomes" id="UP001332192"/>
    </source>
</evidence>
<feature type="transmembrane region" description="Helical" evidence="5">
    <location>
        <begin position="91"/>
        <end position="117"/>
    </location>
</feature>
<evidence type="ECO:0000256" key="2">
    <source>
        <dbReference type="ARBA" id="ARBA00022692"/>
    </source>
</evidence>
<accession>A0ABZ1BX61</accession>
<keyword evidence="7" id="KW-1185">Reference proteome</keyword>
<keyword evidence="2 5" id="KW-0812">Transmembrane</keyword>
<gene>
    <name evidence="5 6" type="primary">tatC</name>
    <name evidence="6" type="ORF">U7230_11560</name>
</gene>
<feature type="transmembrane region" description="Helical" evidence="5">
    <location>
        <begin position="44"/>
        <end position="62"/>
    </location>
</feature>
<dbReference type="HAMAP" id="MF_00902">
    <property type="entry name" value="TatC"/>
    <property type="match status" value="1"/>
</dbReference>
<name>A0ABZ1BX61_9FIRM</name>
<dbReference type="PRINTS" id="PR01840">
    <property type="entry name" value="TATCFAMILY"/>
</dbReference>
<evidence type="ECO:0000256" key="1">
    <source>
        <dbReference type="ARBA" id="ARBA00004141"/>
    </source>
</evidence>
<feature type="transmembrane region" description="Helical" evidence="5">
    <location>
        <begin position="212"/>
        <end position="228"/>
    </location>
</feature>
<keyword evidence="4 5" id="KW-0472">Membrane</keyword>
<dbReference type="NCBIfam" id="TIGR00945">
    <property type="entry name" value="tatC"/>
    <property type="match status" value="1"/>
</dbReference>
<comment type="caution">
    <text evidence="5">Lacks conserved residue(s) required for the propagation of feature annotation.</text>
</comment>
<dbReference type="Proteomes" id="UP001332192">
    <property type="component" value="Chromosome"/>
</dbReference>
<dbReference type="PANTHER" id="PTHR30371">
    <property type="entry name" value="SEC-INDEPENDENT PROTEIN TRANSLOCASE PROTEIN TATC"/>
    <property type="match status" value="1"/>
</dbReference>
<keyword evidence="5" id="KW-0653">Protein transport</keyword>
<dbReference type="InterPro" id="IPR002033">
    <property type="entry name" value="TatC"/>
</dbReference>
<reference evidence="6 7" key="1">
    <citation type="journal article" date="2024" name="Front. Microbiol.">
        <title>Novel thermophilic genera Geochorda gen. nov. and Carboxydochorda gen. nov. from the deep terrestrial subsurface reveal the ecophysiological diversity in the class Limnochordia.</title>
        <authorList>
            <person name="Karnachuk O.V."/>
            <person name="Lukina A.P."/>
            <person name="Avakyan M.R."/>
            <person name="Kadnikov V.V."/>
            <person name="Begmatov S."/>
            <person name="Beletsky A.V."/>
            <person name="Vlasova K.G."/>
            <person name="Novikov A.A."/>
            <person name="Shcherbakova V.A."/>
            <person name="Mardanov A.V."/>
            <person name="Ravin N.V."/>
        </authorList>
    </citation>
    <scope>NUCLEOTIDE SEQUENCE [LARGE SCALE GENOMIC DNA]</scope>
    <source>
        <strain evidence="6 7">L945</strain>
    </source>
</reference>
<comment type="subcellular location">
    <subcellularLocation>
        <location evidence="5">Cell membrane</location>
        <topology evidence="5">Multi-pass membrane protein</topology>
    </subcellularLocation>
    <subcellularLocation>
        <location evidence="1">Membrane</location>
        <topology evidence="1">Multi-pass membrane protein</topology>
    </subcellularLocation>
</comment>
<dbReference type="RefSeq" id="WP_324715989.1">
    <property type="nucleotide sequence ID" value="NZ_CP141615.1"/>
</dbReference>
<feature type="transmembrane region" description="Helical" evidence="5">
    <location>
        <begin position="171"/>
        <end position="200"/>
    </location>
</feature>
<protein>
    <recommendedName>
        <fullName evidence="5">Sec-independent protein translocase protein TatC</fullName>
    </recommendedName>
</protein>
<dbReference type="EMBL" id="CP141615">
    <property type="protein sequence ID" value="WRP16717.1"/>
    <property type="molecule type" value="Genomic_DNA"/>
</dbReference>
<organism evidence="6 7">
    <name type="scientific">Carboxydichorda subterranea</name>
    <dbReference type="NCBI Taxonomy" id="3109565"/>
    <lineage>
        <taxon>Bacteria</taxon>
        <taxon>Bacillati</taxon>
        <taxon>Bacillota</taxon>
        <taxon>Limnochordia</taxon>
        <taxon>Limnochordales</taxon>
        <taxon>Geochordaceae</taxon>
        <taxon>Carboxydichorda</taxon>
    </lineage>
</organism>
<evidence type="ECO:0000313" key="6">
    <source>
        <dbReference type="EMBL" id="WRP16717.1"/>
    </source>
</evidence>
<proteinExistence type="inferred from homology"/>
<evidence type="ECO:0000256" key="4">
    <source>
        <dbReference type="ARBA" id="ARBA00023136"/>
    </source>
</evidence>
<comment type="subunit">
    <text evidence="5">Forms a complex with TatA.</text>
</comment>
<keyword evidence="3 5" id="KW-1133">Transmembrane helix</keyword>
<dbReference type="Pfam" id="PF00902">
    <property type="entry name" value="TatC"/>
    <property type="match status" value="1"/>
</dbReference>
<evidence type="ECO:0000256" key="3">
    <source>
        <dbReference type="ARBA" id="ARBA00022989"/>
    </source>
</evidence>
<evidence type="ECO:0000256" key="5">
    <source>
        <dbReference type="HAMAP-Rule" id="MF_00902"/>
    </source>
</evidence>
<feature type="transmembrane region" description="Helical" evidence="5">
    <location>
        <begin position="129"/>
        <end position="151"/>
    </location>
</feature>
<keyword evidence="5" id="KW-0813">Transport</keyword>
<keyword evidence="5" id="KW-1003">Cell membrane</keyword>
<comment type="similarity">
    <text evidence="5">Belongs to the TatC family.</text>
</comment>
<comment type="function">
    <text evidence="5">Part of the twin-arginine translocation (Tat) system that transports large folded proteins containing a characteristic twin-arginine motif in their signal peptide across membranes.</text>
</comment>